<evidence type="ECO:0000313" key="8">
    <source>
        <dbReference type="Proteomes" id="UP001057877"/>
    </source>
</evidence>
<dbReference type="InterPro" id="IPR011006">
    <property type="entry name" value="CheY-like_superfamily"/>
</dbReference>
<dbReference type="InterPro" id="IPR018060">
    <property type="entry name" value="HTH_AraC"/>
</dbReference>
<dbReference type="Pfam" id="PF12833">
    <property type="entry name" value="HTH_18"/>
    <property type="match status" value="1"/>
</dbReference>
<protein>
    <submittedName>
        <fullName evidence="7">Helix-turn-helix domain-containing protein</fullName>
    </submittedName>
</protein>
<reference evidence="7" key="1">
    <citation type="submission" date="2022-01" db="EMBL/GenBank/DDBJ databases">
        <title>Paenibacillus spongiae sp. nov., isolated from marine sponge.</title>
        <authorList>
            <person name="Li Z."/>
            <person name="Zhang M."/>
        </authorList>
    </citation>
    <scope>NUCLEOTIDE SEQUENCE</scope>
    <source>
        <strain evidence="7">PHS-Z3</strain>
    </source>
</reference>
<feature type="domain" description="HTH araC/xylS-type" evidence="5">
    <location>
        <begin position="442"/>
        <end position="540"/>
    </location>
</feature>
<evidence type="ECO:0000256" key="3">
    <source>
        <dbReference type="ARBA" id="ARBA00023163"/>
    </source>
</evidence>
<feature type="domain" description="Response regulatory" evidence="6">
    <location>
        <begin position="3"/>
        <end position="120"/>
    </location>
</feature>
<dbReference type="InterPro" id="IPR001789">
    <property type="entry name" value="Sig_transdc_resp-reg_receiver"/>
</dbReference>
<keyword evidence="8" id="KW-1185">Reference proteome</keyword>
<dbReference type="SMART" id="SM00448">
    <property type="entry name" value="REC"/>
    <property type="match status" value="1"/>
</dbReference>
<sequence length="545" mass="62013">MLKVLLVDDDIPARAKLRTLIDWERQGFVLCGEAENGIAAIKLLAGVEPDIIVTDMNMPVMDGVAFIAYVAHHYPGVKMIALSGYDDFEYVRNSLKSGVVDYMLKHRLNADNMLALLTQTRNGIYREKAELGERVMHELHREMGRKVAVSSFVKRLSTGMIGDRGEIVREALALQIKLDTKNIVVVMAEIDGFSQMQDTYSASELAVLAQTFIDIAIQSMECVGSTIMEQLDNGSFVMLVSLGHVHSELYTYNQLSEAIGSIRQSAARQLNLTACFSVSRKCPDIADISQYCSEAERALADKFYDGKNMVFWHGTVKPRKKAAVFSLSALDERELNRRIRAFDDEGTADYIEALFNKMLEEKDSFKSIQLVSADLINLLHRVAREFGIFIEELYKSDDIPYNQPQKFETIIDIRHWLLDVYASLFAKLKRCPSGRNKSPYGLKAVQYVRQHFRRNISLHDAAVALGINASYLSRLFKDEYCLGFVEYLNKVRVEEAKALIDRAELRVKDIYKEVGFNNYTYFFRVFKDLTGMTPLEYKNRTMSSI</sequence>
<dbReference type="PROSITE" id="PS50110">
    <property type="entry name" value="RESPONSE_REGULATORY"/>
    <property type="match status" value="1"/>
</dbReference>
<evidence type="ECO:0000256" key="1">
    <source>
        <dbReference type="ARBA" id="ARBA00023015"/>
    </source>
</evidence>
<dbReference type="InterPro" id="IPR009057">
    <property type="entry name" value="Homeodomain-like_sf"/>
</dbReference>
<evidence type="ECO:0000256" key="4">
    <source>
        <dbReference type="PROSITE-ProRule" id="PRU00169"/>
    </source>
</evidence>
<evidence type="ECO:0000259" key="5">
    <source>
        <dbReference type="PROSITE" id="PS01124"/>
    </source>
</evidence>
<dbReference type="RefSeq" id="WP_258383533.1">
    <property type="nucleotide sequence ID" value="NZ_CP091430.1"/>
</dbReference>
<dbReference type="EMBL" id="CP091430">
    <property type="protein sequence ID" value="UVI27445.1"/>
    <property type="molecule type" value="Genomic_DNA"/>
</dbReference>
<accession>A0ABY5S3N1</accession>
<dbReference type="SUPFAM" id="SSF46689">
    <property type="entry name" value="Homeodomain-like"/>
    <property type="match status" value="2"/>
</dbReference>
<evidence type="ECO:0000313" key="7">
    <source>
        <dbReference type="EMBL" id="UVI27445.1"/>
    </source>
</evidence>
<dbReference type="PANTHER" id="PTHR43280">
    <property type="entry name" value="ARAC-FAMILY TRANSCRIPTIONAL REGULATOR"/>
    <property type="match status" value="1"/>
</dbReference>
<dbReference type="Proteomes" id="UP001057877">
    <property type="component" value="Chromosome"/>
</dbReference>
<gene>
    <name evidence="7" type="ORF">L1F29_18415</name>
</gene>
<dbReference type="Gene3D" id="1.10.10.60">
    <property type="entry name" value="Homeodomain-like"/>
    <property type="match status" value="2"/>
</dbReference>
<keyword evidence="1" id="KW-0805">Transcription regulation</keyword>
<dbReference type="SUPFAM" id="SSF52172">
    <property type="entry name" value="CheY-like"/>
    <property type="match status" value="1"/>
</dbReference>
<dbReference type="SMART" id="SM00342">
    <property type="entry name" value="HTH_ARAC"/>
    <property type="match status" value="1"/>
</dbReference>
<keyword evidence="4" id="KW-0597">Phosphoprotein</keyword>
<dbReference type="PROSITE" id="PS01124">
    <property type="entry name" value="HTH_ARAC_FAMILY_2"/>
    <property type="match status" value="1"/>
</dbReference>
<name>A0ABY5S3N1_9BACL</name>
<evidence type="ECO:0000259" key="6">
    <source>
        <dbReference type="PROSITE" id="PS50110"/>
    </source>
</evidence>
<evidence type="ECO:0000256" key="2">
    <source>
        <dbReference type="ARBA" id="ARBA00023125"/>
    </source>
</evidence>
<organism evidence="7 8">
    <name type="scientific">Paenibacillus spongiae</name>
    <dbReference type="NCBI Taxonomy" id="2909671"/>
    <lineage>
        <taxon>Bacteria</taxon>
        <taxon>Bacillati</taxon>
        <taxon>Bacillota</taxon>
        <taxon>Bacilli</taxon>
        <taxon>Bacillales</taxon>
        <taxon>Paenibacillaceae</taxon>
        <taxon>Paenibacillus</taxon>
    </lineage>
</organism>
<dbReference type="Gene3D" id="3.40.50.2300">
    <property type="match status" value="1"/>
</dbReference>
<keyword evidence="3" id="KW-0804">Transcription</keyword>
<dbReference type="Pfam" id="PF00072">
    <property type="entry name" value="Response_reg"/>
    <property type="match status" value="1"/>
</dbReference>
<dbReference type="PANTHER" id="PTHR43280:SF28">
    <property type="entry name" value="HTH-TYPE TRANSCRIPTIONAL ACTIVATOR RHAS"/>
    <property type="match status" value="1"/>
</dbReference>
<proteinExistence type="predicted"/>
<keyword evidence="2" id="KW-0238">DNA-binding</keyword>
<feature type="modified residue" description="4-aspartylphosphate" evidence="4">
    <location>
        <position position="55"/>
    </location>
</feature>
<dbReference type="CDD" id="cd17536">
    <property type="entry name" value="REC_YesN-like"/>
    <property type="match status" value="1"/>
</dbReference>